<keyword evidence="1" id="KW-0472">Membrane</keyword>
<protein>
    <recommendedName>
        <fullName evidence="4">MucB/RseB N-terminal domain-containing protein</fullName>
    </recommendedName>
</protein>
<feature type="transmembrane region" description="Helical" evidence="1">
    <location>
        <begin position="7"/>
        <end position="25"/>
    </location>
</feature>
<evidence type="ECO:0000256" key="1">
    <source>
        <dbReference type="SAM" id="Phobius"/>
    </source>
</evidence>
<comment type="caution">
    <text evidence="2">The sequence shown here is derived from an EMBL/GenBank/DDBJ whole genome shotgun (WGS) entry which is preliminary data.</text>
</comment>
<sequence>MKKRTFIYVLTAPLIGVAIAGYLFINKDSVVSAQSDVIAAADKATKTNIEYIKETQSEGNYVIRIRDKEKLTEITEEYLNDELQSKLIISENGKRVTSIGRDYTGKLIGTTWTLPDNLALENKRLLEISLFEKQKEELTDQSWTQSSKALTDNSHVKTVTSETEDRKEIVSIDENTGLPIKREILIKDDDGNWNTDTIKIEEYRYLDSIPMELQNIEDQIDIKEHPAPIIEDKPLEG</sequence>
<dbReference type="EMBL" id="MRTF01000005">
    <property type="protein sequence ID" value="OME92241.1"/>
    <property type="molecule type" value="Genomic_DNA"/>
</dbReference>
<dbReference type="STRING" id="1401.BK123_16680"/>
<accession>A0A1R1B1I5</accession>
<evidence type="ECO:0000313" key="2">
    <source>
        <dbReference type="EMBL" id="OME92241.1"/>
    </source>
</evidence>
<organism evidence="2 3">
    <name type="scientific">Paenibacillus lautus</name>
    <name type="common">Bacillus lautus</name>
    <dbReference type="NCBI Taxonomy" id="1401"/>
    <lineage>
        <taxon>Bacteria</taxon>
        <taxon>Bacillati</taxon>
        <taxon>Bacillota</taxon>
        <taxon>Bacilli</taxon>
        <taxon>Bacillales</taxon>
        <taxon>Paenibacillaceae</taxon>
        <taxon>Paenibacillus</taxon>
    </lineage>
</organism>
<dbReference type="AlphaFoldDB" id="A0A1R1B1I5"/>
<evidence type="ECO:0008006" key="4">
    <source>
        <dbReference type="Google" id="ProtNLM"/>
    </source>
</evidence>
<dbReference type="RefSeq" id="WP_076323495.1">
    <property type="nucleotide sequence ID" value="NZ_MRTF01000005.1"/>
</dbReference>
<dbReference type="OrthoDB" id="2620178at2"/>
<keyword evidence="1" id="KW-1133">Transmembrane helix</keyword>
<name>A0A1R1B1I5_PAELA</name>
<evidence type="ECO:0000313" key="3">
    <source>
        <dbReference type="Proteomes" id="UP000187074"/>
    </source>
</evidence>
<reference evidence="2 3" key="1">
    <citation type="submission" date="2016-11" db="EMBL/GenBank/DDBJ databases">
        <title>Paenibacillus species isolates.</title>
        <authorList>
            <person name="Beno S.M."/>
        </authorList>
    </citation>
    <scope>NUCLEOTIDE SEQUENCE [LARGE SCALE GENOMIC DNA]</scope>
    <source>
        <strain evidence="2 3">FSL F4-0100</strain>
    </source>
</reference>
<gene>
    <name evidence="2" type="ORF">BK123_16680</name>
</gene>
<dbReference type="Proteomes" id="UP000187074">
    <property type="component" value="Unassembled WGS sequence"/>
</dbReference>
<keyword evidence="1" id="KW-0812">Transmembrane</keyword>
<proteinExistence type="predicted"/>